<dbReference type="eggNOG" id="KOG0946">
    <property type="taxonomic scope" value="Eukaryota"/>
</dbReference>
<dbReference type="Gene3D" id="1.25.10.10">
    <property type="entry name" value="Leucine-rich Repeat Variant"/>
    <property type="match status" value="1"/>
</dbReference>
<feature type="region of interest" description="Disordered" evidence="5">
    <location>
        <begin position="1233"/>
        <end position="1278"/>
    </location>
</feature>
<dbReference type="HOGENOM" id="CLU_001063_0_0_1"/>
<dbReference type="SUPFAM" id="SSF48371">
    <property type="entry name" value="ARM repeat"/>
    <property type="match status" value="1"/>
</dbReference>
<protein>
    <submittedName>
        <fullName evidence="7">Uso1 protein</fullName>
    </submittedName>
</protein>
<dbReference type="InterPro" id="IPR006953">
    <property type="entry name" value="Vesicle_Uso1_P115_head"/>
</dbReference>
<comment type="subcellular location">
    <subcellularLocation>
        <location evidence="1">Golgi apparatus</location>
    </subcellularLocation>
</comment>
<gene>
    <name evidence="7" type="ORF">CORT_0E03150</name>
</gene>
<organism evidence="7 8">
    <name type="scientific">Candida orthopsilosis (strain 90-125)</name>
    <name type="common">Yeast</name>
    <dbReference type="NCBI Taxonomy" id="1136231"/>
    <lineage>
        <taxon>Eukaryota</taxon>
        <taxon>Fungi</taxon>
        <taxon>Dikarya</taxon>
        <taxon>Ascomycota</taxon>
        <taxon>Saccharomycotina</taxon>
        <taxon>Pichiomycetes</taxon>
        <taxon>Debaryomycetaceae</taxon>
        <taxon>Candida/Lodderomyces clade</taxon>
        <taxon>Candida</taxon>
    </lineage>
</organism>
<evidence type="ECO:0000256" key="5">
    <source>
        <dbReference type="SAM" id="MobiDB-lite"/>
    </source>
</evidence>
<evidence type="ECO:0000256" key="1">
    <source>
        <dbReference type="ARBA" id="ARBA00004555"/>
    </source>
</evidence>
<feature type="region of interest" description="Disordered" evidence="5">
    <location>
        <begin position="1550"/>
        <end position="1574"/>
    </location>
</feature>
<evidence type="ECO:0000256" key="4">
    <source>
        <dbReference type="SAM" id="Coils"/>
    </source>
</evidence>
<dbReference type="PANTHER" id="PTHR10013">
    <property type="entry name" value="GENERAL VESICULAR TRANSPORT FACTOR P115"/>
    <property type="match status" value="1"/>
</dbReference>
<keyword evidence="8" id="KW-1185">Reference proteome</keyword>
<keyword evidence="2" id="KW-0333">Golgi apparatus</keyword>
<feature type="domain" description="Vesicle tethering protein Uso1/P115-like head" evidence="6">
    <location>
        <begin position="378"/>
        <end position="703"/>
    </location>
</feature>
<dbReference type="GO" id="GO:0006888">
    <property type="term" value="P:endoplasmic reticulum to Golgi vesicle-mediated transport"/>
    <property type="evidence" value="ECO:0007669"/>
    <property type="project" value="TreeGrafter"/>
</dbReference>
<feature type="compositionally biased region" description="Basic and acidic residues" evidence="5">
    <location>
        <begin position="886"/>
        <end position="895"/>
    </location>
</feature>
<dbReference type="InterPro" id="IPR024095">
    <property type="entry name" value="Vesicle_P115"/>
</dbReference>
<dbReference type="GO" id="GO:0048280">
    <property type="term" value="P:vesicle fusion with Golgi apparatus"/>
    <property type="evidence" value="ECO:0007669"/>
    <property type="project" value="InterPro"/>
</dbReference>
<feature type="region of interest" description="Disordered" evidence="5">
    <location>
        <begin position="875"/>
        <end position="895"/>
    </location>
</feature>
<evidence type="ECO:0000313" key="8">
    <source>
        <dbReference type="Proteomes" id="UP000005018"/>
    </source>
</evidence>
<dbReference type="GO" id="GO:0012507">
    <property type="term" value="C:ER to Golgi transport vesicle membrane"/>
    <property type="evidence" value="ECO:0007669"/>
    <property type="project" value="TreeGrafter"/>
</dbReference>
<feature type="compositionally biased region" description="Basic and acidic residues" evidence="5">
    <location>
        <begin position="1091"/>
        <end position="1106"/>
    </location>
</feature>
<evidence type="ECO:0000256" key="2">
    <source>
        <dbReference type="ARBA" id="ARBA00023034"/>
    </source>
</evidence>
<evidence type="ECO:0000313" key="7">
    <source>
        <dbReference type="EMBL" id="CCG23904.1"/>
    </source>
</evidence>
<reference evidence="7 8" key="1">
    <citation type="journal article" date="2012" name="PLoS ONE">
        <title>Sequence and analysis of the genome of the pathogenic yeast Candida orthopsilosis.</title>
        <authorList>
            <person name="Riccombeni A."/>
            <person name="Vidanes G."/>
            <person name="Proux-Wera E."/>
            <person name="Wolfe K.H."/>
            <person name="Butler G."/>
        </authorList>
    </citation>
    <scope>NUCLEOTIDE SEQUENCE [LARGE SCALE GENOMIC DNA]</scope>
    <source>
        <strain evidence="7 8">Co 90-125</strain>
    </source>
</reference>
<dbReference type="GO" id="GO:0006886">
    <property type="term" value="P:intracellular protein transport"/>
    <property type="evidence" value="ECO:0007669"/>
    <property type="project" value="InterPro"/>
</dbReference>
<dbReference type="GO" id="GO:0048211">
    <property type="term" value="P:Golgi vesicle docking"/>
    <property type="evidence" value="ECO:0007669"/>
    <property type="project" value="TreeGrafter"/>
</dbReference>
<dbReference type="EMBL" id="HE681723">
    <property type="protein sequence ID" value="CCG23904.1"/>
    <property type="molecule type" value="Genomic_DNA"/>
</dbReference>
<dbReference type="InterPro" id="IPR016024">
    <property type="entry name" value="ARM-type_fold"/>
</dbReference>
<dbReference type="GO" id="GO:0005795">
    <property type="term" value="C:Golgi stack"/>
    <property type="evidence" value="ECO:0007669"/>
    <property type="project" value="TreeGrafter"/>
</dbReference>
<dbReference type="RefSeq" id="XP_003870035.1">
    <property type="nucleotide sequence ID" value="XM_003869986.1"/>
</dbReference>
<dbReference type="KEGG" id="cot:CORT_0E03150"/>
<dbReference type="FunFam" id="1.25.10.10:FF:000552">
    <property type="entry name" value="USO1p protein"/>
    <property type="match status" value="1"/>
</dbReference>
<dbReference type="Proteomes" id="UP000005018">
    <property type="component" value="Chromosome 5"/>
</dbReference>
<dbReference type="GeneID" id="14540855"/>
<dbReference type="SUPFAM" id="SSF57997">
    <property type="entry name" value="Tropomyosin"/>
    <property type="match status" value="1"/>
</dbReference>
<proteinExistence type="predicted"/>
<evidence type="ECO:0000259" key="6">
    <source>
        <dbReference type="Pfam" id="PF04869"/>
    </source>
</evidence>
<dbReference type="OrthoDB" id="198977at2759"/>
<feature type="region of interest" description="Disordered" evidence="5">
    <location>
        <begin position="1082"/>
        <end position="1106"/>
    </location>
</feature>
<dbReference type="Gene3D" id="1.10.287.1490">
    <property type="match status" value="1"/>
</dbReference>
<feature type="coiled-coil region" evidence="4">
    <location>
        <begin position="713"/>
        <end position="793"/>
    </location>
</feature>
<evidence type="ECO:0000256" key="3">
    <source>
        <dbReference type="ARBA" id="ARBA00023054"/>
    </source>
</evidence>
<dbReference type="GO" id="GO:0005783">
    <property type="term" value="C:endoplasmic reticulum"/>
    <property type="evidence" value="ECO:0007669"/>
    <property type="project" value="TreeGrafter"/>
</dbReference>
<feature type="compositionally biased region" description="Acidic residues" evidence="5">
    <location>
        <begin position="1555"/>
        <end position="1574"/>
    </location>
</feature>
<dbReference type="Pfam" id="PF04869">
    <property type="entry name" value="Uso1_p115_head"/>
    <property type="match status" value="1"/>
</dbReference>
<dbReference type="InterPro" id="IPR011989">
    <property type="entry name" value="ARM-like"/>
</dbReference>
<sequence>MEYINSILGSQAQTQSVEEAIPTLCNRLQHSTMLTDRRSAVLGLKSFSRQYRETVVEYGLKPLVSTLKKDHNNDNLVKSILETFLILFIRGDSNEDLTRGWISQQSRLQNGKYPSPLLMEGITLDQMSLWIADALLQDQEAFKLLVDGLDQTDYHLRLYTIQLLESLVASRGIRVKEALLNIPTSISTICNLLVDMHEPVRNEAILLLMAVANNNFNIQKLVAFENTFETLFNIIDEEGGIRGSILVQDCLTLITNLLQFNASNQKFFLETQCVPRLARLLGEPIDETEGPDSFVENGAPISPPPMVWTEQRLQNMIIALEICRLLVSEDNEMVVQNQDNLYQNGIHYILLKLVFSPLTETPVRTVALLATADAISGNPTIQFEISKIDVPFVDPSLPPHLQAYDKPISVPLAWLNWCLFLNSVHLFDIRIGAAYCLQSYFKHNQESKMAFLNDQISAYSDEGFYRNSKEDLPQMNGSTVATPFGNVFKVLMDYDADLKLNPYKVWFAAIILIYTFQDEPENKDISRALETGDEEAGEEVMTSVQAVSNLLITTLNHMDQRIAIGYLMLLTVWLYEDFNAVNDFLKDESIVKSLLNSLSHNSSGENSLVHGMTAILLGVVYEFSSKESPIPRKDLHALLVKSLGRDNYSLKVKQLLADPLFKFFDESSNFTSIQDESGLPDVYFDPIYVNLVKENSFRIKRALFHDPDGEPRHKISYEDIEELDSRISELKKEMHETKQKNLENESTMRSKIKELETLKEELEKRLVSTEAELDKLKEEHKAAEENISSTSKDLKEVTALKNKHESSSTKLQKELETSLKKLEALEMGKKQLESSLSQTESAKAKLEAGVNVMTKELFQLKKQNSDAESKIKKLEKDSKNIQNESGKAKRASESQINKLKEEIESLKQRLVNEQKEHWKATTEMESLNKDLNVKESDISKTRQEVIGLKSKVGELDREMNYLNGSLEKKQTEIHELKSEIESLNAEKLTLTTETDKLTSKLQSAREKLIQVESDSSEKINKLGNQLKEYASRVKKLQEEVSGLEKKVECVSELEQENKDLKDELSRSREEFDAKEKKLTALNKVNETNEQLSKEIKDNKKEHEKSHSELLAKIKSYMDELEAGKQKIIAGEKAGAEAKKLSTELKVLEGKVSELEAELSEKTSQLVEGIAAEDKNLELKKDIEKLKEEITKSKENDAKCDKLNKDIEELEDQIKESKLLQAANKELQDKVEELTKDLESNKEKVETGSGLKDEMEKLKAELGEEKKKQSVGDDELRKENERLREELKKTKKEIQNGLDLQSENKDLKRELKKIKEEQKILLEAQKQNESLCKELEKSKRTSSDAKNLKKQIEKLSNELAEAKKQKDEINKLQEEKTKLESELEKSKKQAIAFSDLESQKNKIQKELEKAKKSQDDVQDLRSKVKSLESELEKRKKEILDDFSLKTEIETLANEKDSQSKEIEELKKQKTNLEELINLEKEKAREDSTEKDDEIDQLRIQHKDEIQQIEKKLKSLEYKYSSYVPKSDLDDLMLLMSDLDDKNKAYKSHLRKLGEIVESDESSDDEEDDDDDEEED</sequence>
<accession>H8X6X6</accession>
<dbReference type="GO" id="GO:0000139">
    <property type="term" value="C:Golgi membrane"/>
    <property type="evidence" value="ECO:0007669"/>
    <property type="project" value="InterPro"/>
</dbReference>
<keyword evidence="3 4" id="KW-0175">Coiled coil</keyword>
<name>H8X6X6_CANO9</name>
<dbReference type="PANTHER" id="PTHR10013:SF0">
    <property type="entry name" value="GENERAL VESICULAR TRANSPORT FACTOR P115"/>
    <property type="match status" value="1"/>
</dbReference>